<protein>
    <recommendedName>
        <fullName evidence="3">YqcI/YcgG family protein</fullName>
    </recommendedName>
</protein>
<comment type="caution">
    <text evidence="1">The sequence shown here is derived from an EMBL/GenBank/DDBJ whole genome shotgun (WGS) entry which is preliminary data.</text>
</comment>
<evidence type="ECO:0000313" key="1">
    <source>
        <dbReference type="EMBL" id="GGG44206.1"/>
    </source>
</evidence>
<organism evidence="1 2">
    <name type="scientific">Christiangramia forsetii</name>
    <dbReference type="NCBI Taxonomy" id="411153"/>
    <lineage>
        <taxon>Bacteria</taxon>
        <taxon>Pseudomonadati</taxon>
        <taxon>Bacteroidota</taxon>
        <taxon>Flavobacteriia</taxon>
        <taxon>Flavobacteriales</taxon>
        <taxon>Flavobacteriaceae</taxon>
        <taxon>Christiangramia</taxon>
    </lineage>
</organism>
<proteinExistence type="predicted"/>
<dbReference type="InterPro" id="IPR014988">
    <property type="entry name" value="Uncharacterised_YqcI/YcgG"/>
</dbReference>
<evidence type="ECO:0008006" key="3">
    <source>
        <dbReference type="Google" id="ProtNLM"/>
    </source>
</evidence>
<keyword evidence="2" id="KW-1185">Reference proteome</keyword>
<accession>A0ABQ1WVH1</accession>
<dbReference type="PANTHER" id="PTHR40045:SF1">
    <property type="entry name" value="YQCI_YCGG FAMILY PROTEIN"/>
    <property type="match status" value="1"/>
</dbReference>
<dbReference type="NCBIfam" id="NF041366">
    <property type="entry name" value="GntA_guanitoxin"/>
    <property type="match status" value="1"/>
</dbReference>
<evidence type="ECO:0000313" key="2">
    <source>
        <dbReference type="Proteomes" id="UP000605733"/>
    </source>
</evidence>
<dbReference type="Pfam" id="PF08892">
    <property type="entry name" value="YqcI_YcgG"/>
    <property type="match status" value="1"/>
</dbReference>
<name>A0ABQ1WVH1_9FLAO</name>
<dbReference type="Proteomes" id="UP000605733">
    <property type="component" value="Unassembled WGS sequence"/>
</dbReference>
<reference evidence="2" key="1">
    <citation type="journal article" date="2019" name="Int. J. Syst. Evol. Microbiol.">
        <title>The Global Catalogue of Microorganisms (GCM) 10K type strain sequencing project: providing services to taxonomists for standard genome sequencing and annotation.</title>
        <authorList>
            <consortium name="The Broad Institute Genomics Platform"/>
            <consortium name="The Broad Institute Genome Sequencing Center for Infectious Disease"/>
            <person name="Wu L."/>
            <person name="Ma J."/>
        </authorList>
    </citation>
    <scope>NUCLEOTIDE SEQUENCE [LARGE SCALE GENOMIC DNA]</scope>
    <source>
        <strain evidence="2">CGMCC 1.15422</strain>
    </source>
</reference>
<sequence length="213" mass="25053">MKRNLEKIYDDWILAEDHPCIMAQTVFSQKNIIIENYKRFGISGSTEKLLKDLENYIENYDFSSNEFQSFIAVFPESEIHNEDEFELVLWKQLSDLKKLDNRPWDPSVSRNPEDVNFSFSIAGRAFYVVGMHPESSRISRRSPYPSIAFNLHDQFEKLREMGVYQNVRNKIRDRDMGLQGSINPMLEDFGENSEARQYSGKSTDKDWTCPFHQ</sequence>
<dbReference type="PANTHER" id="PTHR40045">
    <property type="entry name" value="YCGG FAMILY PROTEIN"/>
    <property type="match status" value="1"/>
</dbReference>
<dbReference type="EMBL" id="BMIX01000009">
    <property type="protein sequence ID" value="GGG44206.1"/>
    <property type="molecule type" value="Genomic_DNA"/>
</dbReference>
<gene>
    <name evidence="1" type="ORF">GCM10011532_30300</name>
</gene>